<dbReference type="InterPro" id="IPR011013">
    <property type="entry name" value="Gal_mutarotase_sf_dom"/>
</dbReference>
<feature type="compositionally biased region" description="Basic and acidic residues" evidence="8">
    <location>
        <begin position="981"/>
        <end position="992"/>
    </location>
</feature>
<gene>
    <name evidence="10" type="ORF">DCHRY22_LOCUS12209</name>
</gene>
<keyword evidence="2 7" id="KW-0479">Metal-binding</keyword>
<dbReference type="Gene3D" id="2.60.40.1180">
    <property type="entry name" value="Golgi alpha-mannosidase II"/>
    <property type="match status" value="1"/>
</dbReference>
<dbReference type="Pfam" id="PF07748">
    <property type="entry name" value="Glyco_hydro_38C"/>
    <property type="match status" value="1"/>
</dbReference>
<comment type="cofactor">
    <cofactor evidence="7">
        <name>Zn(2+)</name>
        <dbReference type="ChEBI" id="CHEBI:29105"/>
    </cofactor>
    <text evidence="7">Binds 1 zinc ion per subunit.</text>
</comment>
<evidence type="ECO:0000256" key="1">
    <source>
        <dbReference type="ARBA" id="ARBA00009792"/>
    </source>
</evidence>
<sequence length="1286" mass="149631">MCFFLNKCKKPIVYYVFNISAKTSVSSANVQLIYHSVLSELLHDKRRKFTFSETAYFWRWWKEQRGTTRATFRSLVAEGRIQFAGGGWVQPDEATTDYLQLLDLYTWGLRKLNDTLGPCGKPKAGWQIDTYGHSREHTSLLAQMGFDGLFIGRVDHKERESMMDEGRMEFMWRGSDVLGKMSDIMTHTMFNLYNAPEGFCFDFLCNDEPVVDDPDSKVFNADKLVNNFISQIERQAKYYDHDTIMVTLGGDFTYQSAANWFMNIDKLINYVSSHPANMSDVNIFYSTPACYLKAIYLYGRRDKAVHTEKGDHLPYGSDLNTYWTGFYTSRPSLKYLARRAHVFLQIVKQLTVISRMGDFYELHLLRHAAALVLHHDAITGTSQQRVSDDFIRIISEAIDACSKKVSQFLSILTPTWGASRRSKNHQQFVMCHQLNMSQCKFSETQESILLVVYNPLSVKTYSHVRLPAIALHYSIRDFNDDEVEYQLVPLPAAIINLPGRSSTAIQELVFEAENVPPLGFTSYHISPIRDQLAESQFLKKSQDVEQDLINFISNEYIKITVDKTTGLLESFQHADGIKISLSQNFYFYSQTQQVLQSGAYSFRPEKEKPTPVTDKVTFHTIRGPLVKEIRQRFNDWITQVVRLHRGEEFVEIEWIVGPVPIGTDLGKEVVTIYQTNISNNDIFYTDSNSRQMIKRSCWNESSITQQKKPVSSCYAPITSRICIEGNSSDAMCVLTDRTMGGVGRDGGIEIMVHRRLLTDDGFGLDESLNEEAYGVGLVVRGKHRLYVGNYHQEVDDQTFFERTAQLARKWMFEPWPFMTSAEKINRRKWQNIRNKRVDIVFFSALRLHGLPRHIHVLTLEPWKGGSVLLRLENTLESYHVKQGKDLPDDVRNAHITVELRKIFLHAVIKSVRETTLAANQWLEDARQMDWSTRYVYAGGDDGILPEDNPDYIDDLKFNKQADNKENEQDMEERYPRRKEAKQRSAKKDDSKPSTKYSYRTKRSSNNTDLIQTNYTNEQTRNTTDSRPLLGFESRTFVPKNISETDLDIIKTEAVTKKYKKSKYRSLKARPLKFFRDLSKESDEDDEDMPVNLKKRSSKRKNTTKKFTSYTLDDLCKEDKDDGITKSIYEMYYKVKPRKGSFKPYIRSSEVTEDRRVKRIDDYSSEEVVNRSRRRKGGKLRSSDTSERRRDHGKIYSHRETKSKTSERRRRGRREYLDYSQEEEVNSPAYEDYNEEETYTRNKRATQNDEQTDQSTEEADQDYIITLKPTQIRTFVIWFEEKKPYTL</sequence>
<name>A0A8J2R5B8_9NEOP</name>
<keyword evidence="11" id="KW-1185">Reference proteome</keyword>
<evidence type="ECO:0000256" key="3">
    <source>
        <dbReference type="ARBA" id="ARBA00022801"/>
    </source>
</evidence>
<evidence type="ECO:0000256" key="2">
    <source>
        <dbReference type="ARBA" id="ARBA00022723"/>
    </source>
</evidence>
<feature type="compositionally biased region" description="Basic and acidic residues" evidence="8">
    <location>
        <begin position="953"/>
        <end position="974"/>
    </location>
</feature>
<comment type="caution">
    <text evidence="10">The sequence shown here is derived from an EMBL/GenBank/DDBJ whole genome shotgun (WGS) entry which is preliminary data.</text>
</comment>
<evidence type="ECO:0000313" key="11">
    <source>
        <dbReference type="Proteomes" id="UP000789524"/>
    </source>
</evidence>
<dbReference type="EMBL" id="CAKASE010000075">
    <property type="protein sequence ID" value="CAG9577073.1"/>
    <property type="molecule type" value="Genomic_DNA"/>
</dbReference>
<reference evidence="10" key="1">
    <citation type="submission" date="2021-09" db="EMBL/GenBank/DDBJ databases">
        <authorList>
            <person name="Martin H S."/>
        </authorList>
    </citation>
    <scope>NUCLEOTIDE SEQUENCE</scope>
</reference>
<dbReference type="Proteomes" id="UP000789524">
    <property type="component" value="Unassembled WGS sequence"/>
</dbReference>
<dbReference type="Pfam" id="PF21260">
    <property type="entry name" value="Laman-like_dom"/>
    <property type="match status" value="1"/>
</dbReference>
<keyword evidence="4 7" id="KW-0862">Zinc</keyword>
<evidence type="ECO:0000256" key="5">
    <source>
        <dbReference type="ARBA" id="ARBA00023157"/>
    </source>
</evidence>
<dbReference type="Gene3D" id="3.20.110.10">
    <property type="entry name" value="Glycoside hydrolase 38, N terminal domain"/>
    <property type="match status" value="1"/>
</dbReference>
<dbReference type="Pfam" id="PF01074">
    <property type="entry name" value="Glyco_hydro_38N"/>
    <property type="match status" value="1"/>
</dbReference>
<dbReference type="EC" id="3.2.1.-" evidence="7"/>
<dbReference type="GO" id="GO:0030246">
    <property type="term" value="F:carbohydrate binding"/>
    <property type="evidence" value="ECO:0007669"/>
    <property type="project" value="InterPro"/>
</dbReference>
<protein>
    <recommendedName>
        <fullName evidence="7">Alpha-mannosidase</fullName>
        <ecNumber evidence="7">3.2.1.-</ecNumber>
    </recommendedName>
</protein>
<proteinExistence type="inferred from homology"/>
<dbReference type="InterPro" id="IPR011330">
    <property type="entry name" value="Glyco_hydro/deAcase_b/a-brl"/>
</dbReference>
<keyword evidence="6 7" id="KW-0326">Glycosidase</keyword>
<feature type="region of interest" description="Disordered" evidence="8">
    <location>
        <begin position="945"/>
        <end position="1026"/>
    </location>
</feature>
<dbReference type="InterPro" id="IPR011682">
    <property type="entry name" value="Glyco_hydro_38_C"/>
</dbReference>
<dbReference type="SMART" id="SM00872">
    <property type="entry name" value="Alpha-mann_mid"/>
    <property type="match status" value="1"/>
</dbReference>
<evidence type="ECO:0000256" key="4">
    <source>
        <dbReference type="ARBA" id="ARBA00022833"/>
    </source>
</evidence>
<evidence type="ECO:0000259" key="9">
    <source>
        <dbReference type="SMART" id="SM00872"/>
    </source>
</evidence>
<dbReference type="InterPro" id="IPR028995">
    <property type="entry name" value="Glyco_hydro_57/38_cen_sf"/>
</dbReference>
<dbReference type="SUPFAM" id="SSF74650">
    <property type="entry name" value="Galactose mutarotase-like"/>
    <property type="match status" value="1"/>
</dbReference>
<dbReference type="Gene3D" id="1.20.1270.50">
    <property type="entry name" value="Glycoside hydrolase family 38, central domain"/>
    <property type="match status" value="2"/>
</dbReference>
<dbReference type="Gene3D" id="2.70.98.30">
    <property type="entry name" value="Golgi alpha-mannosidase II, domain 4"/>
    <property type="match status" value="1"/>
</dbReference>
<dbReference type="OrthoDB" id="2016903at2759"/>
<dbReference type="PANTHER" id="PTHR11607:SF3">
    <property type="entry name" value="LYSOSOMAL ALPHA-MANNOSIDASE"/>
    <property type="match status" value="1"/>
</dbReference>
<dbReference type="FunFam" id="2.60.40.1180:FF:000018">
    <property type="entry name" value="Alpha-mannosidase"/>
    <property type="match status" value="1"/>
</dbReference>
<dbReference type="InterPro" id="IPR015341">
    <property type="entry name" value="Glyco_hydro_38_cen"/>
</dbReference>
<dbReference type="InterPro" id="IPR037094">
    <property type="entry name" value="Glyco_hydro_38_cen_sf"/>
</dbReference>
<feature type="region of interest" description="Disordered" evidence="8">
    <location>
        <begin position="1164"/>
        <end position="1257"/>
    </location>
</feature>
<dbReference type="GO" id="GO:0006013">
    <property type="term" value="P:mannose metabolic process"/>
    <property type="evidence" value="ECO:0007669"/>
    <property type="project" value="InterPro"/>
</dbReference>
<dbReference type="SUPFAM" id="SSF88713">
    <property type="entry name" value="Glycoside hydrolase/deacetylase"/>
    <property type="match status" value="1"/>
</dbReference>
<dbReference type="GO" id="GO:0046872">
    <property type="term" value="F:metal ion binding"/>
    <property type="evidence" value="ECO:0007669"/>
    <property type="project" value="UniProtKB-KW"/>
</dbReference>
<evidence type="ECO:0000313" key="10">
    <source>
        <dbReference type="EMBL" id="CAG9577073.1"/>
    </source>
</evidence>
<dbReference type="InterPro" id="IPR027291">
    <property type="entry name" value="Glyco_hydro_38_N_sf"/>
</dbReference>
<feature type="compositionally biased region" description="Basic and acidic residues" evidence="8">
    <location>
        <begin position="1180"/>
        <end position="1205"/>
    </location>
</feature>
<evidence type="ECO:0000256" key="7">
    <source>
        <dbReference type="RuleBase" id="RU361199"/>
    </source>
</evidence>
<keyword evidence="3 7" id="KW-0378">Hydrolase</keyword>
<dbReference type="GO" id="GO:0005764">
    <property type="term" value="C:lysosome"/>
    <property type="evidence" value="ECO:0007669"/>
    <property type="project" value="TreeGrafter"/>
</dbReference>
<accession>A0A8J2R5B8</accession>
<dbReference type="FunFam" id="1.20.1270.50:FF:000002">
    <property type="entry name" value="Alpha-mannosidase"/>
    <property type="match status" value="1"/>
</dbReference>
<feature type="compositionally biased region" description="Polar residues" evidence="8">
    <location>
        <begin position="993"/>
        <end position="1025"/>
    </location>
</feature>
<evidence type="ECO:0000256" key="6">
    <source>
        <dbReference type="ARBA" id="ARBA00023295"/>
    </source>
</evidence>
<organism evidence="10 11">
    <name type="scientific">Danaus chrysippus</name>
    <name type="common">African queen</name>
    <dbReference type="NCBI Taxonomy" id="151541"/>
    <lineage>
        <taxon>Eukaryota</taxon>
        <taxon>Metazoa</taxon>
        <taxon>Ecdysozoa</taxon>
        <taxon>Arthropoda</taxon>
        <taxon>Hexapoda</taxon>
        <taxon>Insecta</taxon>
        <taxon>Pterygota</taxon>
        <taxon>Neoptera</taxon>
        <taxon>Endopterygota</taxon>
        <taxon>Lepidoptera</taxon>
        <taxon>Glossata</taxon>
        <taxon>Ditrysia</taxon>
        <taxon>Papilionoidea</taxon>
        <taxon>Nymphalidae</taxon>
        <taxon>Danainae</taxon>
        <taxon>Danaini</taxon>
        <taxon>Danaina</taxon>
        <taxon>Danaus</taxon>
        <taxon>Anosia</taxon>
    </lineage>
</organism>
<dbReference type="SUPFAM" id="SSF88688">
    <property type="entry name" value="Families 57/38 glycoside transferase middle domain"/>
    <property type="match status" value="1"/>
</dbReference>
<dbReference type="InterPro" id="IPR048534">
    <property type="entry name" value="Man2a1-like_dom"/>
</dbReference>
<dbReference type="InterPro" id="IPR000602">
    <property type="entry name" value="Glyco_hydro_38_N"/>
</dbReference>
<dbReference type="Gene3D" id="2.60.40.1360">
    <property type="match status" value="1"/>
</dbReference>
<evidence type="ECO:0000256" key="8">
    <source>
        <dbReference type="SAM" id="MobiDB-lite"/>
    </source>
</evidence>
<dbReference type="PANTHER" id="PTHR11607">
    <property type="entry name" value="ALPHA-MANNOSIDASE"/>
    <property type="match status" value="1"/>
</dbReference>
<dbReference type="InterPro" id="IPR013780">
    <property type="entry name" value="Glyco_hydro_b"/>
</dbReference>
<dbReference type="GO" id="GO:0004559">
    <property type="term" value="F:alpha-mannosidase activity"/>
    <property type="evidence" value="ECO:0007669"/>
    <property type="project" value="InterPro"/>
</dbReference>
<dbReference type="InterPro" id="IPR050843">
    <property type="entry name" value="Glycosyl_Hydrlase_38"/>
</dbReference>
<comment type="similarity">
    <text evidence="1 7">Belongs to the glycosyl hydrolase 38 family.</text>
</comment>
<dbReference type="Pfam" id="PF09261">
    <property type="entry name" value="Alpha-mann_mid"/>
    <property type="match status" value="1"/>
</dbReference>
<keyword evidence="5" id="KW-1015">Disulfide bond</keyword>
<feature type="domain" description="Glycoside hydrolase family 38 central" evidence="9">
    <location>
        <begin position="321"/>
        <end position="394"/>
    </location>
</feature>